<keyword evidence="6 7" id="KW-0472">Membrane</keyword>
<feature type="transmembrane region" description="Helical" evidence="7">
    <location>
        <begin position="203"/>
        <end position="224"/>
    </location>
</feature>
<evidence type="ECO:0000313" key="9">
    <source>
        <dbReference type="Proteomes" id="UP000827721"/>
    </source>
</evidence>
<evidence type="ECO:0000256" key="5">
    <source>
        <dbReference type="ARBA" id="ARBA00022989"/>
    </source>
</evidence>
<name>A0ABQ8I4Q9_9ROSI</name>
<feature type="transmembrane region" description="Helical" evidence="7">
    <location>
        <begin position="324"/>
        <end position="344"/>
    </location>
</feature>
<keyword evidence="3" id="KW-0813">Transport</keyword>
<dbReference type="NCBIfam" id="TIGR00797">
    <property type="entry name" value="matE"/>
    <property type="match status" value="1"/>
</dbReference>
<sequence length="485" mass="53350">MGSNEISDKSDLKARICEESKKIWRVAFPAILARVTQFGMLVVTQAFIGHMGEVKLAAYALTQILTLTFVNGILLGMSSATETLCGQAFGAKQYHMLGIYLQRSWIINLGTATILLPLFIFSKSIFIFLGQEDDIASSARYISLWFIPIVYYYVFAFTIQRYLQSQLRNMIIGWFSAGSFVLHVLLSWIFVSKLNLGIPGAMGSMIISCWLVVIGEFVYIFGGWCPDTWTGFTWTAFTDLFPALKLSISSGVMICLELWYNAVLVLLAGHMNNATIAISAFSICLNITNWEFQLCLGFCTAASVRVSNELGSGNAKAAKFSIKVISTTSICMGILLWAMCLIFGQKIGYVFTKNEEVAQYVSSLSVLLAFSVLLNSVQPILSGVAIGTGRQSTVACVNMVSYYVIGVPIGAILGYVAHLQVKGIWIGMLVGVALQSLVLSYLTLRTDWNVQVKKASERLNKWSLKSSKESAQIPTAERSSELTTN</sequence>
<feature type="transmembrane region" description="Helical" evidence="7">
    <location>
        <begin position="105"/>
        <end position="129"/>
    </location>
</feature>
<feature type="transmembrane region" description="Helical" evidence="7">
    <location>
        <begin position="424"/>
        <end position="444"/>
    </location>
</feature>
<keyword evidence="9" id="KW-1185">Reference proteome</keyword>
<comment type="similarity">
    <text evidence="2 7">Belongs to the multi antimicrobial extrusion (MATE) (TC 2.A.66.1) family.</text>
</comment>
<evidence type="ECO:0000256" key="3">
    <source>
        <dbReference type="ARBA" id="ARBA00022448"/>
    </source>
</evidence>
<organism evidence="8 9">
    <name type="scientific">Xanthoceras sorbifolium</name>
    <dbReference type="NCBI Taxonomy" id="99658"/>
    <lineage>
        <taxon>Eukaryota</taxon>
        <taxon>Viridiplantae</taxon>
        <taxon>Streptophyta</taxon>
        <taxon>Embryophyta</taxon>
        <taxon>Tracheophyta</taxon>
        <taxon>Spermatophyta</taxon>
        <taxon>Magnoliopsida</taxon>
        <taxon>eudicotyledons</taxon>
        <taxon>Gunneridae</taxon>
        <taxon>Pentapetalae</taxon>
        <taxon>rosids</taxon>
        <taxon>malvids</taxon>
        <taxon>Sapindales</taxon>
        <taxon>Sapindaceae</taxon>
        <taxon>Xanthoceroideae</taxon>
        <taxon>Xanthoceras</taxon>
    </lineage>
</organism>
<feature type="transmembrane region" description="Helical" evidence="7">
    <location>
        <begin position="171"/>
        <end position="191"/>
    </location>
</feature>
<accession>A0ABQ8I4Q9</accession>
<feature type="transmembrane region" description="Helical" evidence="7">
    <location>
        <begin position="141"/>
        <end position="159"/>
    </location>
</feature>
<feature type="transmembrane region" description="Helical" evidence="7">
    <location>
        <begin position="56"/>
        <end position="74"/>
    </location>
</feature>
<keyword evidence="5 7" id="KW-1133">Transmembrane helix</keyword>
<dbReference type="PANTHER" id="PTHR11206">
    <property type="entry name" value="MULTIDRUG RESISTANCE PROTEIN"/>
    <property type="match status" value="1"/>
</dbReference>
<feature type="transmembrane region" description="Helical" evidence="7">
    <location>
        <begin position="23"/>
        <end position="44"/>
    </location>
</feature>
<evidence type="ECO:0000313" key="8">
    <source>
        <dbReference type="EMBL" id="KAH7571615.1"/>
    </source>
</evidence>
<dbReference type="InterPro" id="IPR045069">
    <property type="entry name" value="MATE_euk"/>
</dbReference>
<keyword evidence="4 7" id="KW-0812">Transmembrane</keyword>
<evidence type="ECO:0000256" key="6">
    <source>
        <dbReference type="ARBA" id="ARBA00023136"/>
    </source>
</evidence>
<dbReference type="InterPro" id="IPR002528">
    <property type="entry name" value="MATE_fam"/>
</dbReference>
<protein>
    <recommendedName>
        <fullName evidence="7">Protein DETOXIFICATION</fullName>
    </recommendedName>
    <alternativeName>
        <fullName evidence="7">Multidrug and toxic compound extrusion protein</fullName>
    </alternativeName>
</protein>
<reference evidence="8 9" key="1">
    <citation type="submission" date="2021-02" db="EMBL/GenBank/DDBJ databases">
        <title>Plant Genome Project.</title>
        <authorList>
            <person name="Zhang R.-G."/>
        </authorList>
    </citation>
    <scope>NUCLEOTIDE SEQUENCE [LARGE SCALE GENOMIC DNA]</scope>
    <source>
        <tissue evidence="8">Leaves</tissue>
    </source>
</reference>
<evidence type="ECO:0000256" key="4">
    <source>
        <dbReference type="ARBA" id="ARBA00022692"/>
    </source>
</evidence>
<dbReference type="Pfam" id="PF01554">
    <property type="entry name" value="MatE"/>
    <property type="match status" value="2"/>
</dbReference>
<feature type="transmembrane region" description="Helical" evidence="7">
    <location>
        <begin position="400"/>
        <end position="418"/>
    </location>
</feature>
<dbReference type="CDD" id="cd13132">
    <property type="entry name" value="MATE_eukaryotic"/>
    <property type="match status" value="1"/>
</dbReference>
<dbReference type="EMBL" id="JAFEMO010000004">
    <property type="protein sequence ID" value="KAH7571615.1"/>
    <property type="molecule type" value="Genomic_DNA"/>
</dbReference>
<evidence type="ECO:0000256" key="7">
    <source>
        <dbReference type="RuleBase" id="RU004914"/>
    </source>
</evidence>
<feature type="transmembrane region" description="Helical" evidence="7">
    <location>
        <begin position="364"/>
        <end position="388"/>
    </location>
</feature>
<comment type="caution">
    <text evidence="8">The sequence shown here is derived from an EMBL/GenBank/DDBJ whole genome shotgun (WGS) entry which is preliminary data.</text>
</comment>
<comment type="subcellular location">
    <subcellularLocation>
        <location evidence="1">Membrane</location>
        <topology evidence="1">Multi-pass membrane protein</topology>
    </subcellularLocation>
</comment>
<evidence type="ECO:0000256" key="1">
    <source>
        <dbReference type="ARBA" id="ARBA00004141"/>
    </source>
</evidence>
<proteinExistence type="inferred from homology"/>
<gene>
    <name evidence="8" type="ORF">JRO89_XS04G0101500</name>
</gene>
<dbReference type="Proteomes" id="UP000827721">
    <property type="component" value="Unassembled WGS sequence"/>
</dbReference>
<evidence type="ECO:0000256" key="2">
    <source>
        <dbReference type="ARBA" id="ARBA00010199"/>
    </source>
</evidence>